<name>A0A1K1NYM1_RUMFL</name>
<organism evidence="1 2">
    <name type="scientific">Ruminococcus flavefaciens</name>
    <dbReference type="NCBI Taxonomy" id="1265"/>
    <lineage>
        <taxon>Bacteria</taxon>
        <taxon>Bacillati</taxon>
        <taxon>Bacillota</taxon>
        <taxon>Clostridia</taxon>
        <taxon>Eubacteriales</taxon>
        <taxon>Oscillospiraceae</taxon>
        <taxon>Ruminococcus</taxon>
    </lineage>
</organism>
<evidence type="ECO:0000313" key="1">
    <source>
        <dbReference type="EMBL" id="SFW40369.1"/>
    </source>
</evidence>
<protein>
    <submittedName>
        <fullName evidence="1">DNA polymerase-3 subunit delta</fullName>
    </submittedName>
</protein>
<dbReference type="SUPFAM" id="SSF52540">
    <property type="entry name" value="P-loop containing nucleoside triphosphate hydrolases"/>
    <property type="match status" value="1"/>
</dbReference>
<dbReference type="InterPro" id="IPR027417">
    <property type="entry name" value="P-loop_NTPase"/>
</dbReference>
<dbReference type="EMBL" id="FPIP01000006">
    <property type="protein sequence ID" value="SFW40369.1"/>
    <property type="molecule type" value="Genomic_DNA"/>
</dbReference>
<gene>
    <name evidence="1" type="ORF">SAMN02910280_2338</name>
</gene>
<accession>A0A1K1NYM1</accession>
<dbReference type="Pfam" id="PF13177">
    <property type="entry name" value="DNA_pol3_delta2"/>
    <property type="match status" value="1"/>
</dbReference>
<sequence length="330" mass="36128">MSGMKKIYGNKQLLDALAGMRASGRTAHSLMIWGEKGSGKKLIAKYYTQALMCETPENGKPCGRCNACVNVEKDIHPDVVYPERSGKLGNYSVKTARDIIADAYVKPNNSSGCKVYIFADCSHVQEQTQNALLKLIEEPPEYAYFIFTCGSKSEFLPTIISRCVCFSTAPCTEEEAEASLADSGYAPQDIQAAVSCFHGNIGMCESYINDEALRRQVDLTKSLADSIIRKDEYALSVGLFSLGRERDDVREVLSMLDKLIRDAAVLGKDETARTIGCFREGARALSRSLTAYQSARMHSRIEKAWSAVESNVGIPLALTALGAEIMEIVG</sequence>
<reference evidence="1 2" key="1">
    <citation type="submission" date="2016-11" db="EMBL/GenBank/DDBJ databases">
        <authorList>
            <person name="Jaros S."/>
            <person name="Januszkiewicz K."/>
            <person name="Wedrychowicz H."/>
        </authorList>
    </citation>
    <scope>NUCLEOTIDE SEQUENCE [LARGE SCALE GENOMIC DNA]</scope>
    <source>
        <strain evidence="1 2">YL228</strain>
    </source>
</reference>
<evidence type="ECO:0000313" key="2">
    <source>
        <dbReference type="Proteomes" id="UP000183461"/>
    </source>
</evidence>
<dbReference type="Gene3D" id="3.40.50.300">
    <property type="entry name" value="P-loop containing nucleotide triphosphate hydrolases"/>
    <property type="match status" value="1"/>
</dbReference>
<dbReference type="Proteomes" id="UP000183461">
    <property type="component" value="Unassembled WGS sequence"/>
</dbReference>
<proteinExistence type="predicted"/>
<dbReference type="InterPro" id="IPR050238">
    <property type="entry name" value="DNA_Rep/Repair_Clamp_Loader"/>
</dbReference>
<dbReference type="AlphaFoldDB" id="A0A1K1NYM1"/>
<dbReference type="PANTHER" id="PTHR11669:SF8">
    <property type="entry name" value="DNA POLYMERASE III SUBUNIT DELTA"/>
    <property type="match status" value="1"/>
</dbReference>
<dbReference type="GO" id="GO:0006261">
    <property type="term" value="P:DNA-templated DNA replication"/>
    <property type="evidence" value="ECO:0007669"/>
    <property type="project" value="TreeGrafter"/>
</dbReference>
<dbReference type="PANTHER" id="PTHR11669">
    <property type="entry name" value="REPLICATION FACTOR C / DNA POLYMERASE III GAMMA-TAU SUBUNIT"/>
    <property type="match status" value="1"/>
</dbReference>